<evidence type="ECO:0000313" key="4">
    <source>
        <dbReference type="EMBL" id="EFE43808.1"/>
    </source>
</evidence>
<sequence>MSDQRFRAAILIVSDTAARDPSTDAVGGILTDVFSQHDRWEKPTIAIVPDSILEIQRHISRWSDGNDHFNLIITSGGTGFAVRDNTPEVGCSPDFYRTSNMKKIDAV</sequence>
<dbReference type="InterPro" id="IPR051920">
    <property type="entry name" value="MPT_Adenylyltrnsfr/MoaC-Rel"/>
</dbReference>
<feature type="domain" description="MoaB/Mog" evidence="3">
    <location>
        <begin position="9"/>
        <end position="89"/>
    </location>
</feature>
<dbReference type="SUPFAM" id="SSF53218">
    <property type="entry name" value="Molybdenum cofactor biosynthesis proteins"/>
    <property type="match status" value="1"/>
</dbReference>
<dbReference type="InterPro" id="IPR001453">
    <property type="entry name" value="MoaB/Mog_dom"/>
</dbReference>
<comment type="caution">
    <text evidence="4">The sequence shown here is derived from an EMBL/GenBank/DDBJ whole genome shotgun (WGS) entry which is preliminary data.</text>
</comment>
<gene>
    <name evidence="4" type="ORF">TRV_01382</name>
</gene>
<name>D4D2S6_TRIVH</name>
<evidence type="ECO:0000313" key="5">
    <source>
        <dbReference type="Proteomes" id="UP000008383"/>
    </source>
</evidence>
<evidence type="ECO:0000256" key="2">
    <source>
        <dbReference type="ARBA" id="ARBA00023150"/>
    </source>
</evidence>
<accession>D4D2S6</accession>
<dbReference type="PANTHER" id="PTHR43764">
    <property type="entry name" value="MOLYBDENUM COFACTOR BIOSYNTHESIS"/>
    <property type="match status" value="1"/>
</dbReference>
<reference evidence="5" key="1">
    <citation type="journal article" date="2011" name="Genome Biol.">
        <title>Comparative and functional genomics provide insights into the pathogenicity of dermatophytic fungi.</title>
        <authorList>
            <person name="Burmester A."/>
            <person name="Shelest E."/>
            <person name="Gloeckner G."/>
            <person name="Heddergott C."/>
            <person name="Schindler S."/>
            <person name="Staib P."/>
            <person name="Heidel A."/>
            <person name="Felder M."/>
            <person name="Petzold A."/>
            <person name="Szafranski K."/>
            <person name="Feuermann M."/>
            <person name="Pedruzzi I."/>
            <person name="Priebe S."/>
            <person name="Groth M."/>
            <person name="Winkler R."/>
            <person name="Li W."/>
            <person name="Kniemeyer O."/>
            <person name="Schroeckh V."/>
            <person name="Hertweck C."/>
            <person name="Hube B."/>
            <person name="White T.C."/>
            <person name="Platzer M."/>
            <person name="Guthke R."/>
            <person name="Heitman J."/>
            <person name="Woestemeyer J."/>
            <person name="Zipfel P.F."/>
            <person name="Monod M."/>
            <person name="Brakhage A.A."/>
        </authorList>
    </citation>
    <scope>NUCLEOTIDE SEQUENCE [LARGE SCALE GENOMIC DNA]</scope>
    <source>
        <strain evidence="5">HKI 0517</strain>
    </source>
</reference>
<dbReference type="GeneID" id="9579641"/>
<proteinExistence type="predicted"/>
<evidence type="ECO:0000259" key="3">
    <source>
        <dbReference type="Pfam" id="PF00994"/>
    </source>
</evidence>
<keyword evidence="2" id="KW-0501">Molybdenum cofactor biosynthesis</keyword>
<dbReference type="EMBL" id="ACYE01000077">
    <property type="protein sequence ID" value="EFE43808.1"/>
    <property type="molecule type" value="Genomic_DNA"/>
</dbReference>
<organism evidence="4 5">
    <name type="scientific">Trichophyton verrucosum (strain HKI 0517)</name>
    <dbReference type="NCBI Taxonomy" id="663202"/>
    <lineage>
        <taxon>Eukaryota</taxon>
        <taxon>Fungi</taxon>
        <taxon>Dikarya</taxon>
        <taxon>Ascomycota</taxon>
        <taxon>Pezizomycotina</taxon>
        <taxon>Eurotiomycetes</taxon>
        <taxon>Eurotiomycetidae</taxon>
        <taxon>Onygenales</taxon>
        <taxon>Arthrodermataceae</taxon>
        <taxon>Trichophyton</taxon>
    </lineage>
</organism>
<keyword evidence="5" id="KW-1185">Reference proteome</keyword>
<dbReference type="Gene3D" id="3.40.980.10">
    <property type="entry name" value="MoaB/Mog-like domain"/>
    <property type="match status" value="1"/>
</dbReference>
<dbReference type="KEGG" id="tve:TRV_01382"/>
<dbReference type="Proteomes" id="UP000008383">
    <property type="component" value="Unassembled WGS sequence"/>
</dbReference>
<dbReference type="Pfam" id="PF00994">
    <property type="entry name" value="MoCF_biosynth"/>
    <property type="match status" value="1"/>
</dbReference>
<evidence type="ECO:0000256" key="1">
    <source>
        <dbReference type="ARBA" id="ARBA00005046"/>
    </source>
</evidence>
<dbReference type="RefSeq" id="XP_003024419.1">
    <property type="nucleotide sequence ID" value="XM_003024373.1"/>
</dbReference>
<comment type="pathway">
    <text evidence="1">Cofactor biosynthesis; molybdopterin biosynthesis.</text>
</comment>
<dbReference type="GO" id="GO:0006777">
    <property type="term" value="P:Mo-molybdopterin cofactor biosynthetic process"/>
    <property type="evidence" value="ECO:0007669"/>
    <property type="project" value="UniProtKB-KW"/>
</dbReference>
<protein>
    <recommendedName>
        <fullName evidence="3">MoaB/Mog domain-containing protein</fullName>
    </recommendedName>
</protein>
<dbReference type="PANTHER" id="PTHR43764:SF1">
    <property type="entry name" value="MOLYBDOPTERIN MOLYBDOTRANSFERASE"/>
    <property type="match status" value="1"/>
</dbReference>
<dbReference type="InterPro" id="IPR036425">
    <property type="entry name" value="MoaB/Mog-like_dom_sf"/>
</dbReference>
<dbReference type="HOGENOM" id="CLU_2250632_0_0_1"/>
<dbReference type="AlphaFoldDB" id="D4D2S6"/>